<keyword evidence="5" id="KW-1185">Reference proteome</keyword>
<organism evidence="3 4">
    <name type="scientific">Pseudoalteromonas carrageenovora IAM 12662</name>
    <dbReference type="NCBI Taxonomy" id="1314868"/>
    <lineage>
        <taxon>Bacteria</taxon>
        <taxon>Pseudomonadati</taxon>
        <taxon>Pseudomonadota</taxon>
        <taxon>Gammaproteobacteria</taxon>
        <taxon>Alteromonadales</taxon>
        <taxon>Pseudoalteromonadaceae</taxon>
        <taxon>Pseudoalteromonas</taxon>
    </lineage>
</organism>
<evidence type="ECO:0000313" key="4">
    <source>
        <dbReference type="Proteomes" id="UP000238288"/>
    </source>
</evidence>
<feature type="transmembrane region" description="Helical" evidence="1">
    <location>
        <begin position="58"/>
        <end position="77"/>
    </location>
</feature>
<feature type="transmembrane region" description="Helical" evidence="1">
    <location>
        <begin position="200"/>
        <end position="222"/>
    </location>
</feature>
<dbReference type="AlphaFoldDB" id="A0A2K4X6T7"/>
<dbReference type="GeneID" id="93662642"/>
<feature type="transmembrane region" description="Helical" evidence="1">
    <location>
        <begin position="170"/>
        <end position="188"/>
    </location>
</feature>
<feature type="transmembrane region" description="Helical" evidence="1">
    <location>
        <begin position="228"/>
        <end position="250"/>
    </location>
</feature>
<dbReference type="EMBL" id="AQGW01000018">
    <property type="protein sequence ID" value="MBE0382204.1"/>
    <property type="molecule type" value="Genomic_DNA"/>
</dbReference>
<feature type="transmembrane region" description="Helical" evidence="1">
    <location>
        <begin position="109"/>
        <end position="126"/>
    </location>
</feature>
<sequence>MLLLKLTIAPLLLLLINYAQKRLGSFVSGIIPGLPITSGPISYFIALEQGKLFASNSAVASLYGMSGIGLFCFCYAAMLTKYSVIKALFAALTLWCLFSVFILVLPINIALACVISLSVLFTLACASSKLQFAPDVKPFTAAWELPVKMLLVTSFIVLVTFISANIGAMWSGLLSTFPVILAVMGCIAHASDKKFSAYKVLNGGIIGSLGGCIFFAVIALALKFNFVIWQVYAAAAVCSTLFTIIMSHYINRKQFAKPVTVLNT</sequence>
<accession>A0A2K4X6T7</accession>
<evidence type="ECO:0000313" key="2">
    <source>
        <dbReference type="EMBL" id="MBE0382204.1"/>
    </source>
</evidence>
<feature type="transmembrane region" description="Helical" evidence="1">
    <location>
        <begin position="147"/>
        <end position="164"/>
    </location>
</feature>
<protein>
    <submittedName>
        <fullName evidence="3">Uncharacterized protein</fullName>
    </submittedName>
</protein>
<keyword evidence="1" id="KW-1133">Transmembrane helix</keyword>
<dbReference type="EMBL" id="LT965928">
    <property type="protein sequence ID" value="SOU39999.1"/>
    <property type="molecule type" value="Genomic_DNA"/>
</dbReference>
<proteinExistence type="predicted"/>
<feature type="transmembrane region" description="Helical" evidence="1">
    <location>
        <begin position="84"/>
        <end position="103"/>
    </location>
</feature>
<dbReference type="Proteomes" id="UP000238288">
    <property type="component" value="Chromosome PCAR9a"/>
</dbReference>
<dbReference type="Proteomes" id="UP000615003">
    <property type="component" value="Unassembled WGS sequence"/>
</dbReference>
<keyword evidence="1" id="KW-0472">Membrane</keyword>
<keyword evidence="1" id="KW-0812">Transmembrane</keyword>
<dbReference type="RefSeq" id="WP_227006914.1">
    <property type="nucleotide sequence ID" value="NZ_AQGW01000018.1"/>
</dbReference>
<evidence type="ECO:0000313" key="5">
    <source>
        <dbReference type="Proteomes" id="UP000615003"/>
    </source>
</evidence>
<reference evidence="3 4" key="2">
    <citation type="submission" date="2017-11" db="EMBL/GenBank/DDBJ databases">
        <authorList>
            <person name="Han C.G."/>
        </authorList>
    </citation>
    <scope>NUCLEOTIDE SEQUENCE [LARGE SCALE GENOMIC DNA]</scope>
    <source>
        <strain evidence="4">ATCC 43555</strain>
        <strain evidence="3">ATCC43555</strain>
    </source>
</reference>
<reference evidence="2 5" key="1">
    <citation type="submission" date="2015-06" db="EMBL/GenBank/DDBJ databases">
        <title>Genome sequence of Pseudoalteromonas carrageenovora.</title>
        <authorList>
            <person name="Xie B.-B."/>
            <person name="Rong J.-C."/>
            <person name="Qin Q.-L."/>
            <person name="Zhang Y.-Z."/>
        </authorList>
    </citation>
    <scope>NUCLEOTIDE SEQUENCE [LARGE SCALE GENOMIC DNA]</scope>
    <source>
        <strain evidence="2 5">IAM 12662</strain>
    </source>
</reference>
<gene>
    <name evidence="3" type="ORF">PCAR9_A20427</name>
    <name evidence="2" type="ORF">PCARR_a0489</name>
</gene>
<name>A0A2K4X6T7_PSEVC</name>
<evidence type="ECO:0000256" key="1">
    <source>
        <dbReference type="SAM" id="Phobius"/>
    </source>
</evidence>
<evidence type="ECO:0000313" key="3">
    <source>
        <dbReference type="EMBL" id="SOU39999.1"/>
    </source>
</evidence>